<proteinExistence type="predicted"/>
<dbReference type="STRING" id="48269.A0A183M1D2"/>
<protein>
    <submittedName>
        <fullName evidence="1">Uncharacterized protein</fullName>
    </submittedName>
</protein>
<organism evidence="1 2">
    <name type="scientific">Schistosoma margrebowiei</name>
    <dbReference type="NCBI Taxonomy" id="48269"/>
    <lineage>
        <taxon>Eukaryota</taxon>
        <taxon>Metazoa</taxon>
        <taxon>Spiralia</taxon>
        <taxon>Lophotrochozoa</taxon>
        <taxon>Platyhelminthes</taxon>
        <taxon>Trematoda</taxon>
        <taxon>Digenea</taxon>
        <taxon>Strigeidida</taxon>
        <taxon>Schistosomatoidea</taxon>
        <taxon>Schistosomatidae</taxon>
        <taxon>Schistosoma</taxon>
    </lineage>
</organism>
<gene>
    <name evidence="1" type="ORF">SMRZ_LOCUS9857</name>
</gene>
<accession>A0A183M1D2</accession>
<name>A0A183M1D2_9TREM</name>
<dbReference type="EMBL" id="UZAI01004839">
    <property type="protein sequence ID" value="VDO88022.1"/>
    <property type="molecule type" value="Genomic_DNA"/>
</dbReference>
<evidence type="ECO:0000313" key="1">
    <source>
        <dbReference type="EMBL" id="VDO88022.1"/>
    </source>
</evidence>
<keyword evidence="2" id="KW-1185">Reference proteome</keyword>
<dbReference type="AlphaFoldDB" id="A0A183M1D2"/>
<dbReference type="Proteomes" id="UP000277204">
    <property type="component" value="Unassembled WGS sequence"/>
</dbReference>
<evidence type="ECO:0000313" key="2">
    <source>
        <dbReference type="Proteomes" id="UP000277204"/>
    </source>
</evidence>
<reference evidence="1 2" key="1">
    <citation type="submission" date="2018-11" db="EMBL/GenBank/DDBJ databases">
        <authorList>
            <consortium name="Pathogen Informatics"/>
        </authorList>
    </citation>
    <scope>NUCLEOTIDE SEQUENCE [LARGE SCALE GENOMIC DNA]</scope>
    <source>
        <strain evidence="1 2">Zambia</strain>
    </source>
</reference>
<sequence>MEDVRTRRGADIASDHHLVAANLKLELKKNWTTGQIVIQRFNTVFLRDIDKLNEFKIALNNRSQAFKIYCKEKLLWRITGKVSKKH</sequence>